<sequence>MLLSHFDLHRPQNQLQLLSQAGWVQPPACPCRKQLVSSQPALTRQDVSCPLCYKFKLRKNDIQEESASESNHPGRFWCWKDLPHEPVCEQEV</sequence>
<evidence type="ECO:0000313" key="2">
    <source>
        <dbReference type="Proteomes" id="UP001187415"/>
    </source>
</evidence>
<proteinExistence type="predicted"/>
<protein>
    <submittedName>
        <fullName evidence="1">Uncharacterized protein</fullName>
    </submittedName>
</protein>
<dbReference type="AlphaFoldDB" id="A0AA88NLB8"/>
<gene>
    <name evidence="1" type="ORF">Q5P01_001724</name>
</gene>
<keyword evidence="2" id="KW-1185">Reference proteome</keyword>
<evidence type="ECO:0000313" key="1">
    <source>
        <dbReference type="EMBL" id="KAK2862191.1"/>
    </source>
</evidence>
<comment type="caution">
    <text evidence="1">The sequence shown here is derived from an EMBL/GenBank/DDBJ whole genome shotgun (WGS) entry which is preliminary data.</text>
</comment>
<reference evidence="1" key="1">
    <citation type="submission" date="2023-07" db="EMBL/GenBank/DDBJ databases">
        <title>Chromosome-level Genome Assembly of Striped Snakehead (Channa striata).</title>
        <authorList>
            <person name="Liu H."/>
        </authorList>
    </citation>
    <scope>NUCLEOTIDE SEQUENCE</scope>
    <source>
        <strain evidence="1">Gz</strain>
        <tissue evidence="1">Muscle</tissue>
    </source>
</reference>
<organism evidence="1 2">
    <name type="scientific">Channa striata</name>
    <name type="common">Snakehead murrel</name>
    <name type="synonym">Ophicephalus striatus</name>
    <dbReference type="NCBI Taxonomy" id="64152"/>
    <lineage>
        <taxon>Eukaryota</taxon>
        <taxon>Metazoa</taxon>
        <taxon>Chordata</taxon>
        <taxon>Craniata</taxon>
        <taxon>Vertebrata</taxon>
        <taxon>Euteleostomi</taxon>
        <taxon>Actinopterygii</taxon>
        <taxon>Neopterygii</taxon>
        <taxon>Teleostei</taxon>
        <taxon>Neoteleostei</taxon>
        <taxon>Acanthomorphata</taxon>
        <taxon>Anabantaria</taxon>
        <taxon>Anabantiformes</taxon>
        <taxon>Channoidei</taxon>
        <taxon>Channidae</taxon>
        <taxon>Channa</taxon>
    </lineage>
</organism>
<accession>A0AA88NLB8</accession>
<dbReference type="EMBL" id="JAUPFM010000001">
    <property type="protein sequence ID" value="KAK2862191.1"/>
    <property type="molecule type" value="Genomic_DNA"/>
</dbReference>
<dbReference type="Proteomes" id="UP001187415">
    <property type="component" value="Unassembled WGS sequence"/>
</dbReference>
<name>A0AA88NLB8_CHASR</name>